<evidence type="ECO:0000256" key="5">
    <source>
        <dbReference type="ARBA" id="ARBA00022927"/>
    </source>
</evidence>
<keyword evidence="8 9" id="KW-0472">Membrane</keyword>
<dbReference type="GO" id="GO:0000139">
    <property type="term" value="C:Golgi membrane"/>
    <property type="evidence" value="ECO:0000318"/>
    <property type="project" value="GO_Central"/>
</dbReference>
<keyword evidence="12" id="KW-1185">Reference proteome</keyword>
<comment type="function">
    <text evidence="9">Has a role in transport between endoplasmic reticulum and Golgi.</text>
</comment>
<reference evidence="11" key="2">
    <citation type="submission" date="2021-01" db="UniProtKB">
        <authorList>
            <consortium name="EnsemblMetazoa"/>
        </authorList>
    </citation>
    <scope>IDENTIFICATION</scope>
</reference>
<comment type="subcellular location">
    <subcellularLocation>
        <location evidence="9">Endoplasmic reticulum membrane</location>
        <topology evidence="9">Multi-pass membrane protein</topology>
    </subcellularLocation>
    <subcellularLocation>
        <location evidence="9">Golgi apparatus membrane</location>
        <topology evidence="9">Multi-pass membrane protein</topology>
    </subcellularLocation>
</comment>
<evidence type="ECO:0000313" key="11">
    <source>
        <dbReference type="EnsemblMetazoa" id="XP_011673873"/>
    </source>
</evidence>
<dbReference type="GO" id="GO:0006888">
    <property type="term" value="P:endoplasmic reticulum to Golgi vesicle-mediated transport"/>
    <property type="evidence" value="ECO:0000318"/>
    <property type="project" value="GO_Central"/>
</dbReference>
<proteinExistence type="inferred from homology"/>
<sequence length="325" mass="36560">MDVPPGLRHRKSQQRQGHQRKPKAKQHEGRQPQLFDDTSTGMPPPQEAAAPPAGGGMQQNPYGGQPGPMQPGYPGQNLMNDPMANMAMQYGASLADQGKDVVEKQIDRFMSVSKLKYYFAVDTTYVAKKLLILLFPFSHTDWTIRYNQDEPVAPRYEINAPDLYIPAMAFVTYLLLAGVALGQQQRFSPEMLGRQGSSALVWFIIEVIAVIVTMYITNILNALRKLDLVAFCGYKYVSMIVCLLASVTLGSFFYYIAFFYTSVSIIFFLVRNLKLVILPESQDDGMGHGSKRRMYILLFIAVMQPIFMYWLTFHLTGQIAVKGGK</sequence>
<evidence type="ECO:0000256" key="4">
    <source>
        <dbReference type="ARBA" id="ARBA00022824"/>
    </source>
</evidence>
<evidence type="ECO:0000256" key="2">
    <source>
        <dbReference type="ARBA" id="ARBA00022448"/>
    </source>
</evidence>
<evidence type="ECO:0000256" key="8">
    <source>
        <dbReference type="ARBA" id="ARBA00023136"/>
    </source>
</evidence>
<accession>A0A7M7HJH0</accession>
<dbReference type="FunCoup" id="A0A7M7HJH0">
    <property type="interactions" value="2122"/>
</dbReference>
<dbReference type="GO" id="GO:0030134">
    <property type="term" value="C:COPII-coated ER to Golgi transport vesicle"/>
    <property type="evidence" value="ECO:0000318"/>
    <property type="project" value="GO_Central"/>
</dbReference>
<dbReference type="GeneID" id="579721"/>
<evidence type="ECO:0000256" key="6">
    <source>
        <dbReference type="ARBA" id="ARBA00022989"/>
    </source>
</evidence>
<dbReference type="RefSeq" id="XP_011673873.1">
    <property type="nucleotide sequence ID" value="XM_011675571.2"/>
</dbReference>
<keyword evidence="3 9" id="KW-0812">Transmembrane</keyword>
<keyword evidence="2 9" id="KW-0813">Transport</keyword>
<dbReference type="InterPro" id="IPR005578">
    <property type="entry name" value="Yif1_fam"/>
</dbReference>
<comment type="similarity">
    <text evidence="1 9">Belongs to the YIF1 family.</text>
</comment>
<feature type="transmembrane region" description="Helical" evidence="9">
    <location>
        <begin position="252"/>
        <end position="273"/>
    </location>
</feature>
<feature type="region of interest" description="Disordered" evidence="10">
    <location>
        <begin position="1"/>
        <end position="77"/>
    </location>
</feature>
<dbReference type="GO" id="GO:0005789">
    <property type="term" value="C:endoplasmic reticulum membrane"/>
    <property type="evidence" value="ECO:0000318"/>
    <property type="project" value="GO_Central"/>
</dbReference>
<dbReference type="OMA" id="SGYKFVH"/>
<evidence type="ECO:0000256" key="10">
    <source>
        <dbReference type="SAM" id="MobiDB-lite"/>
    </source>
</evidence>
<dbReference type="AlphaFoldDB" id="A0A7M7HJH0"/>
<evidence type="ECO:0000256" key="7">
    <source>
        <dbReference type="ARBA" id="ARBA00023034"/>
    </source>
</evidence>
<dbReference type="PANTHER" id="PTHR14083:SF0">
    <property type="entry name" value="YIP1D-INTERACTING FACTOR 1, ISOFORM C"/>
    <property type="match status" value="1"/>
</dbReference>
<feature type="compositionally biased region" description="Basic residues" evidence="10">
    <location>
        <begin position="7"/>
        <end position="24"/>
    </location>
</feature>
<dbReference type="Proteomes" id="UP000007110">
    <property type="component" value="Unassembled WGS sequence"/>
</dbReference>
<keyword evidence="5 9" id="KW-0653">Protein transport</keyword>
<dbReference type="GO" id="GO:0015031">
    <property type="term" value="P:protein transport"/>
    <property type="evidence" value="ECO:0007669"/>
    <property type="project" value="UniProtKB-KW"/>
</dbReference>
<dbReference type="EnsemblMetazoa" id="XM_011675571">
    <property type="protein sequence ID" value="XP_011673873"/>
    <property type="gene ID" value="LOC579721"/>
</dbReference>
<feature type="transmembrane region" description="Helical" evidence="9">
    <location>
        <begin position="228"/>
        <end position="246"/>
    </location>
</feature>
<dbReference type="OrthoDB" id="337750at2759"/>
<feature type="transmembrane region" description="Helical" evidence="9">
    <location>
        <begin position="201"/>
        <end position="221"/>
    </location>
</feature>
<feature type="transmembrane region" description="Helical" evidence="9">
    <location>
        <begin position="294"/>
        <end position="312"/>
    </location>
</feature>
<feature type="compositionally biased region" description="Low complexity" evidence="10">
    <location>
        <begin position="47"/>
        <end position="63"/>
    </location>
</feature>
<evidence type="ECO:0000313" key="12">
    <source>
        <dbReference type="Proteomes" id="UP000007110"/>
    </source>
</evidence>
<evidence type="ECO:0000256" key="9">
    <source>
        <dbReference type="RuleBase" id="RU368073"/>
    </source>
</evidence>
<reference evidence="12" key="1">
    <citation type="submission" date="2015-02" db="EMBL/GenBank/DDBJ databases">
        <title>Genome sequencing for Strongylocentrotus purpuratus.</title>
        <authorList>
            <person name="Murali S."/>
            <person name="Liu Y."/>
            <person name="Vee V."/>
            <person name="English A."/>
            <person name="Wang M."/>
            <person name="Skinner E."/>
            <person name="Han Y."/>
            <person name="Muzny D.M."/>
            <person name="Worley K.C."/>
            <person name="Gibbs R.A."/>
        </authorList>
    </citation>
    <scope>NUCLEOTIDE SEQUENCE</scope>
</reference>
<evidence type="ECO:0000256" key="3">
    <source>
        <dbReference type="ARBA" id="ARBA00022692"/>
    </source>
</evidence>
<dbReference type="PANTHER" id="PTHR14083">
    <property type="entry name" value="YIP1 INTERACTING FACTOR HOMOLOG YIF1 PROTEIN"/>
    <property type="match status" value="1"/>
</dbReference>
<keyword evidence="4 9" id="KW-0256">Endoplasmic reticulum</keyword>
<dbReference type="GO" id="GO:0005793">
    <property type="term" value="C:endoplasmic reticulum-Golgi intermediate compartment"/>
    <property type="evidence" value="ECO:0000318"/>
    <property type="project" value="GO_Central"/>
</dbReference>
<evidence type="ECO:0000256" key="1">
    <source>
        <dbReference type="ARBA" id="ARBA00009727"/>
    </source>
</evidence>
<organism evidence="11 12">
    <name type="scientific">Strongylocentrotus purpuratus</name>
    <name type="common">Purple sea urchin</name>
    <dbReference type="NCBI Taxonomy" id="7668"/>
    <lineage>
        <taxon>Eukaryota</taxon>
        <taxon>Metazoa</taxon>
        <taxon>Echinodermata</taxon>
        <taxon>Eleutherozoa</taxon>
        <taxon>Echinozoa</taxon>
        <taxon>Echinoidea</taxon>
        <taxon>Euechinoidea</taxon>
        <taxon>Echinacea</taxon>
        <taxon>Camarodonta</taxon>
        <taxon>Echinidea</taxon>
        <taxon>Strongylocentrotidae</taxon>
        <taxon>Strongylocentrotus</taxon>
    </lineage>
</organism>
<dbReference type="KEGG" id="spu:579721"/>
<keyword evidence="7 9" id="KW-0333">Golgi apparatus</keyword>
<feature type="transmembrane region" description="Helical" evidence="9">
    <location>
        <begin position="163"/>
        <end position="181"/>
    </location>
</feature>
<keyword evidence="6 9" id="KW-1133">Transmembrane helix</keyword>
<name>A0A7M7HJH0_STRPU</name>
<dbReference type="InParanoid" id="A0A7M7HJH0"/>
<dbReference type="Pfam" id="PF03878">
    <property type="entry name" value="YIF1"/>
    <property type="match status" value="1"/>
</dbReference>
<protein>
    <recommendedName>
        <fullName evidence="9">Protein YIF1</fullName>
    </recommendedName>
</protein>